<dbReference type="SUPFAM" id="SSF55724">
    <property type="entry name" value="Mog1p/PsbP-like"/>
    <property type="match status" value="1"/>
</dbReference>
<dbReference type="Proteomes" id="UP001479436">
    <property type="component" value="Unassembled WGS sequence"/>
</dbReference>
<dbReference type="Gene3D" id="3.40.1000.10">
    <property type="entry name" value="Mog1/PsbP, alpha/beta/alpha sandwich"/>
    <property type="match status" value="1"/>
</dbReference>
<dbReference type="EMBL" id="JASJQH010000359">
    <property type="protein sequence ID" value="KAK9764838.1"/>
    <property type="molecule type" value="Genomic_DNA"/>
</dbReference>
<comment type="similarity">
    <text evidence="1">Belongs to the MOG1 family.</text>
</comment>
<keyword evidence="2" id="KW-0813">Transport</keyword>
<evidence type="ECO:0008006" key="6">
    <source>
        <dbReference type="Google" id="ProtNLM"/>
    </source>
</evidence>
<evidence type="ECO:0000256" key="2">
    <source>
        <dbReference type="ARBA" id="ARBA00022448"/>
    </source>
</evidence>
<evidence type="ECO:0000313" key="4">
    <source>
        <dbReference type="EMBL" id="KAK9764838.1"/>
    </source>
</evidence>
<dbReference type="InterPro" id="IPR007681">
    <property type="entry name" value="Mog1"/>
</dbReference>
<organism evidence="4 5">
    <name type="scientific">Basidiobolus ranarum</name>
    <dbReference type="NCBI Taxonomy" id="34480"/>
    <lineage>
        <taxon>Eukaryota</taxon>
        <taxon>Fungi</taxon>
        <taxon>Fungi incertae sedis</taxon>
        <taxon>Zoopagomycota</taxon>
        <taxon>Entomophthoromycotina</taxon>
        <taxon>Basidiobolomycetes</taxon>
        <taxon>Basidiobolales</taxon>
        <taxon>Basidiobolaceae</taxon>
        <taxon>Basidiobolus</taxon>
    </lineage>
</organism>
<sequence length="190" mass="21276">MTVSLANKELFGGAITTYIPSSFIDISQLREVPDNQEVYVDTDTDQSIIVELLELVEEASDEECAKYHFKQIAEHNDASSENEVVKLVTLSEAEVPNLPSDCMKYLLVGRQSVTKYNESDPNSRNVVNIYLAVFRIPRITTDIIVSYNHPVVIGTTSSSRDTQAGSIDEVETNFKKILASFNINDWSLFC</sequence>
<gene>
    <name evidence="4" type="ORF">K7432_007345</name>
</gene>
<dbReference type="Pfam" id="PF04603">
    <property type="entry name" value="Mog1"/>
    <property type="match status" value="1"/>
</dbReference>
<keyword evidence="3" id="KW-0653">Protein transport</keyword>
<name>A0ABR2WTL6_9FUNG</name>
<evidence type="ECO:0000256" key="1">
    <source>
        <dbReference type="ARBA" id="ARBA00010307"/>
    </source>
</evidence>
<proteinExistence type="inferred from homology"/>
<keyword evidence="5" id="KW-1185">Reference proteome</keyword>
<comment type="caution">
    <text evidence="4">The sequence shown here is derived from an EMBL/GenBank/DDBJ whole genome shotgun (WGS) entry which is preliminary data.</text>
</comment>
<dbReference type="PANTHER" id="PTHR15837:SF0">
    <property type="entry name" value="RAN GUANINE NUCLEOTIDE RELEASE FACTOR"/>
    <property type="match status" value="1"/>
</dbReference>
<dbReference type="InterPro" id="IPR016123">
    <property type="entry name" value="Mog1/PsbP_a/b/a-sand"/>
</dbReference>
<protein>
    <recommendedName>
        <fullName evidence="6">Ran guanine nucleotide release factor</fullName>
    </recommendedName>
</protein>
<dbReference type="PANTHER" id="PTHR15837">
    <property type="entry name" value="RAN GUANINE NUCLEOTIDE RELEASE FACTOR"/>
    <property type="match status" value="1"/>
</dbReference>
<evidence type="ECO:0000256" key="3">
    <source>
        <dbReference type="ARBA" id="ARBA00022927"/>
    </source>
</evidence>
<evidence type="ECO:0000313" key="5">
    <source>
        <dbReference type="Proteomes" id="UP001479436"/>
    </source>
</evidence>
<reference evidence="4 5" key="1">
    <citation type="submission" date="2023-04" db="EMBL/GenBank/DDBJ databases">
        <title>Genome of Basidiobolus ranarum AG-B5.</title>
        <authorList>
            <person name="Stajich J.E."/>
            <person name="Carter-House D."/>
            <person name="Gryganskyi A."/>
        </authorList>
    </citation>
    <scope>NUCLEOTIDE SEQUENCE [LARGE SCALE GENOMIC DNA]</scope>
    <source>
        <strain evidence="4 5">AG-B5</strain>
    </source>
</reference>
<accession>A0ABR2WTL6</accession>